<dbReference type="InterPro" id="IPR046003">
    <property type="entry name" value="DUF5959"/>
</dbReference>
<keyword evidence="2" id="KW-1185">Reference proteome</keyword>
<dbReference type="RefSeq" id="WP_311599153.1">
    <property type="nucleotide sequence ID" value="NZ_JAVREM010000016.1"/>
</dbReference>
<gene>
    <name evidence="1" type="ORF">RNC47_15340</name>
</gene>
<reference evidence="2" key="1">
    <citation type="submission" date="2023-07" db="EMBL/GenBank/DDBJ databases">
        <title>30 novel species of actinomycetes from the DSMZ collection.</title>
        <authorList>
            <person name="Nouioui I."/>
        </authorList>
    </citation>
    <scope>NUCLEOTIDE SEQUENCE [LARGE SCALE GENOMIC DNA]</scope>
    <source>
        <strain evidence="2">DSM 44918</strain>
    </source>
</reference>
<sequence>MADEQQPLELFRFADSVQSVSLRVLPDKVRVAFGREYREASLVVASDFVSGQVTVMVSDEEVDEWERCLEALEREDGITWPENDRSAWIQVIPDDPVEVTVSDSPSSQVAVEVPIEVDEHWLEANRARLAEVRRYLAGRPPSQPARDLA</sequence>
<accession>A0ABU2LQ48</accession>
<protein>
    <submittedName>
        <fullName evidence="1">DUF5959 family protein</fullName>
    </submittedName>
</protein>
<proteinExistence type="predicted"/>
<dbReference type="EMBL" id="JAVREM010000016">
    <property type="protein sequence ID" value="MDT0319712.1"/>
    <property type="molecule type" value="Genomic_DNA"/>
</dbReference>
<name>A0ABU2LQ48_9ACTN</name>
<dbReference type="Proteomes" id="UP001183420">
    <property type="component" value="Unassembled WGS sequence"/>
</dbReference>
<organism evidence="1 2">
    <name type="scientific">Streptomyces millisiae</name>
    <dbReference type="NCBI Taxonomy" id="3075542"/>
    <lineage>
        <taxon>Bacteria</taxon>
        <taxon>Bacillati</taxon>
        <taxon>Actinomycetota</taxon>
        <taxon>Actinomycetes</taxon>
        <taxon>Kitasatosporales</taxon>
        <taxon>Streptomycetaceae</taxon>
        <taxon>Streptomyces</taxon>
    </lineage>
</organism>
<evidence type="ECO:0000313" key="1">
    <source>
        <dbReference type="EMBL" id="MDT0319712.1"/>
    </source>
</evidence>
<dbReference type="Pfam" id="PF19384">
    <property type="entry name" value="DUF5959"/>
    <property type="match status" value="1"/>
</dbReference>
<evidence type="ECO:0000313" key="2">
    <source>
        <dbReference type="Proteomes" id="UP001183420"/>
    </source>
</evidence>
<comment type="caution">
    <text evidence="1">The sequence shown here is derived from an EMBL/GenBank/DDBJ whole genome shotgun (WGS) entry which is preliminary data.</text>
</comment>